<dbReference type="InterPro" id="IPR011009">
    <property type="entry name" value="Kinase-like_dom_sf"/>
</dbReference>
<sequence>MYHLLRRPAPAKSSRAGKWGRRFLFGTGVMAASYVCADYWTANSLTRSLRTIKATMQISYLYKTTTPKTSEEYSNLHRTVAQMILDVCLKNEGLYIKIGQGFNSLNHILPREYTDVLKVLLDQAPSVPFHEISRIIKEETGKTVEELFDYFDPVPVASASIAQVHRATLRPANPQDEPMEVAVKVQKPKIRYQVFWDLETYRFVTWMIGALFNMPVGWARKSVIDGVRRETDFAAEANNVEQMRCLLAENPNVYVPKLYKELVTRRLLLLEWIDAVKLIDVDTVRQQFDAVTALRTVFDVFGDMLFKYSFVHCDPHAANVLVRRPPHSEKHDGSQRQVKKCKNPQVVLLDFGLCCPETERFRVEYALIFKSIVLRDTETIMKIISTWGITDADVFASIQMQKPYESLRRGNRGEVTKMELFKMHVKARERAQTLLANQELIPPELPLVGRSIDILRGLNRLYGAPINRLNMFVRRAVAGLGPINSYESAQYYLEQIDRTVDATATNKKVAAAPSRSVFDVEAERQRREQAAVAFILHSKRNASLGGRLREYALSLYRRVIFEIVLALFDVLHLTVRLYTMLLEVFVPGLADARLKEDSLEELLKKRELRFGGPPPREGKAE</sequence>
<evidence type="ECO:0000313" key="4">
    <source>
        <dbReference type="Proteomes" id="UP000007350"/>
    </source>
</evidence>
<dbReference type="Proteomes" id="UP000007350">
    <property type="component" value="Unassembled WGS sequence"/>
</dbReference>
<evidence type="ECO:0000313" key="3">
    <source>
        <dbReference type="EMBL" id="EKF27657.1"/>
    </source>
</evidence>
<dbReference type="Gene3D" id="1.10.510.10">
    <property type="entry name" value="Transferase(Phosphotransferase) domain 1"/>
    <property type="match status" value="1"/>
</dbReference>
<dbReference type="PANTHER" id="PTHR43173:SF37">
    <property type="entry name" value="ABC1 FAMILY PROTEIN C10F6.14C"/>
    <property type="match status" value="1"/>
</dbReference>
<dbReference type="CDD" id="cd13969">
    <property type="entry name" value="ADCK1-like"/>
    <property type="match status" value="1"/>
</dbReference>
<organism evidence="3 4">
    <name type="scientific">Trypanosoma cruzi marinkellei</name>
    <dbReference type="NCBI Taxonomy" id="85056"/>
    <lineage>
        <taxon>Eukaryota</taxon>
        <taxon>Discoba</taxon>
        <taxon>Euglenozoa</taxon>
        <taxon>Kinetoplastea</taxon>
        <taxon>Metakinetoplastina</taxon>
        <taxon>Trypanosomatida</taxon>
        <taxon>Trypanosomatidae</taxon>
        <taxon>Trypanosoma</taxon>
        <taxon>Schizotrypanum</taxon>
    </lineage>
</organism>
<evidence type="ECO:0000256" key="1">
    <source>
        <dbReference type="ARBA" id="ARBA00009670"/>
    </source>
</evidence>
<dbReference type="InterPro" id="IPR004147">
    <property type="entry name" value="ABC1_dom"/>
</dbReference>
<keyword evidence="4" id="KW-1185">Reference proteome</keyword>
<feature type="domain" description="ABC1 atypical kinase-like" evidence="2">
    <location>
        <begin position="120"/>
        <end position="383"/>
    </location>
</feature>
<dbReference type="SUPFAM" id="SSF56112">
    <property type="entry name" value="Protein kinase-like (PK-like)"/>
    <property type="match status" value="1"/>
</dbReference>
<proteinExistence type="inferred from homology"/>
<comment type="similarity">
    <text evidence="1">Belongs to the protein kinase superfamily. ADCK protein kinase family.</text>
</comment>
<reference evidence="3 4" key="1">
    <citation type="journal article" date="2012" name="BMC Genomics">
        <title>Comparative genomic analysis of human infective Trypanosoma cruzi lineages with the bat-restricted subspecies T. cruzi marinkellei.</title>
        <authorList>
            <person name="Franzen O."/>
            <person name="Talavera-Lopez C."/>
            <person name="Ochaya S."/>
            <person name="Butler C.E."/>
            <person name="Messenger L.A."/>
            <person name="Lewis M.D."/>
            <person name="Llewellyn M.S."/>
            <person name="Marinkelle C.J."/>
            <person name="Tyler K.M."/>
            <person name="Miles M.A."/>
            <person name="Andersson B."/>
        </authorList>
    </citation>
    <scope>NUCLEOTIDE SEQUENCE [LARGE SCALE GENOMIC DNA]</scope>
    <source>
        <strain evidence="3 4">B7</strain>
    </source>
</reference>
<accession>K2NFA1</accession>
<protein>
    <submittedName>
        <fullName evidence="3">ABC transporter, putative</fullName>
    </submittedName>
</protein>
<gene>
    <name evidence="3" type="ORF">MOQ_008609</name>
</gene>
<comment type="caution">
    <text evidence="3">The sequence shown here is derived from an EMBL/GenBank/DDBJ whole genome shotgun (WGS) entry which is preliminary data.</text>
</comment>
<dbReference type="InterPro" id="IPR045307">
    <property type="entry name" value="ADCK1_dom"/>
</dbReference>
<evidence type="ECO:0000259" key="2">
    <source>
        <dbReference type="Pfam" id="PF03109"/>
    </source>
</evidence>
<dbReference type="InterPro" id="IPR051130">
    <property type="entry name" value="Mito_struct-func_regulator"/>
</dbReference>
<dbReference type="EMBL" id="AHKC01017574">
    <property type="protein sequence ID" value="EKF27657.1"/>
    <property type="molecule type" value="Genomic_DNA"/>
</dbReference>
<dbReference type="OrthoDB" id="427480at2759"/>
<name>K2NFA1_TRYCR</name>
<dbReference type="AlphaFoldDB" id="K2NFA1"/>
<dbReference type="PANTHER" id="PTHR43173">
    <property type="entry name" value="ABC1 FAMILY PROTEIN"/>
    <property type="match status" value="1"/>
</dbReference>
<dbReference type="Pfam" id="PF03109">
    <property type="entry name" value="ABC1"/>
    <property type="match status" value="1"/>
</dbReference>